<keyword evidence="5" id="KW-0997">Cell inner membrane</keyword>
<dbReference type="InterPro" id="IPR036097">
    <property type="entry name" value="HisK_dim/P_sf"/>
</dbReference>
<feature type="domain" description="PAC" evidence="19">
    <location>
        <begin position="205"/>
        <end position="257"/>
    </location>
</feature>
<dbReference type="PROSITE" id="PS50110">
    <property type="entry name" value="RESPONSE_REGULATORY"/>
    <property type="match status" value="1"/>
</dbReference>
<evidence type="ECO:0000256" key="15">
    <source>
        <dbReference type="PROSITE-ProRule" id="PRU00169"/>
    </source>
</evidence>
<dbReference type="Pfam" id="PF08448">
    <property type="entry name" value="PAS_4"/>
    <property type="match status" value="1"/>
</dbReference>
<dbReference type="Gene3D" id="1.20.120.160">
    <property type="entry name" value="HPT domain"/>
    <property type="match status" value="1"/>
</dbReference>
<dbReference type="PROSITE" id="PS50894">
    <property type="entry name" value="HPT"/>
    <property type="match status" value="1"/>
</dbReference>
<dbReference type="FunFam" id="3.30.565.10:FF:000010">
    <property type="entry name" value="Sensor histidine kinase RcsC"/>
    <property type="match status" value="1"/>
</dbReference>
<dbReference type="Gene3D" id="3.30.565.10">
    <property type="entry name" value="Histidine kinase-like ATPase, C-terminal domain"/>
    <property type="match status" value="1"/>
</dbReference>
<keyword evidence="10" id="KW-0547">Nucleotide-binding</keyword>
<evidence type="ECO:0000256" key="12">
    <source>
        <dbReference type="ARBA" id="ARBA00023012"/>
    </source>
</evidence>
<dbReference type="InterPro" id="IPR008207">
    <property type="entry name" value="Sig_transdc_His_kin_Hpt_dom"/>
</dbReference>
<evidence type="ECO:0000256" key="2">
    <source>
        <dbReference type="ARBA" id="ARBA00004429"/>
    </source>
</evidence>
<evidence type="ECO:0000256" key="7">
    <source>
        <dbReference type="ARBA" id="ARBA00022679"/>
    </source>
</evidence>
<dbReference type="CDD" id="cd17546">
    <property type="entry name" value="REC_hyHK_CKI1_RcsC-like"/>
    <property type="match status" value="1"/>
</dbReference>
<dbReference type="GO" id="GO:0000155">
    <property type="term" value="F:phosphorelay sensor kinase activity"/>
    <property type="evidence" value="ECO:0007669"/>
    <property type="project" value="InterPro"/>
</dbReference>
<comment type="caution">
    <text evidence="21">The sequence shown here is derived from an EMBL/GenBank/DDBJ whole genome shotgun (WGS) entry which is preliminary data.</text>
</comment>
<feature type="domain" description="Histidine kinase" evidence="16">
    <location>
        <begin position="268"/>
        <end position="490"/>
    </location>
</feature>
<dbReference type="SMART" id="SM00091">
    <property type="entry name" value="PAS"/>
    <property type="match status" value="2"/>
</dbReference>
<feature type="domain" description="Response regulatory" evidence="17">
    <location>
        <begin position="527"/>
        <end position="646"/>
    </location>
</feature>
<dbReference type="PANTHER" id="PTHR43047">
    <property type="entry name" value="TWO-COMPONENT HISTIDINE PROTEIN KINASE"/>
    <property type="match status" value="1"/>
</dbReference>
<evidence type="ECO:0000256" key="10">
    <source>
        <dbReference type="ARBA" id="ARBA00022840"/>
    </source>
</evidence>
<dbReference type="SMART" id="SM00073">
    <property type="entry name" value="HPT"/>
    <property type="match status" value="1"/>
</dbReference>
<dbReference type="InterPro" id="IPR000700">
    <property type="entry name" value="PAS-assoc_C"/>
</dbReference>
<dbReference type="RefSeq" id="WP_025386084.1">
    <property type="nucleotide sequence ID" value="NZ_LCUA01000001.1"/>
</dbReference>
<dbReference type="Gene3D" id="3.30.450.20">
    <property type="entry name" value="PAS domain"/>
    <property type="match status" value="2"/>
</dbReference>
<keyword evidence="13" id="KW-0472">Membrane</keyword>
<dbReference type="CDD" id="cd00130">
    <property type="entry name" value="PAS"/>
    <property type="match status" value="1"/>
</dbReference>
<dbReference type="NCBIfam" id="TIGR00229">
    <property type="entry name" value="sensory_box"/>
    <property type="match status" value="1"/>
</dbReference>
<dbReference type="SUPFAM" id="SSF47226">
    <property type="entry name" value="Histidine-containing phosphotransfer domain, HPT domain"/>
    <property type="match status" value="1"/>
</dbReference>
<feature type="modified residue" description="Phosphohistidine" evidence="14">
    <location>
        <position position="738"/>
    </location>
</feature>
<gene>
    <name evidence="21" type="ORF">Loak_2180</name>
</gene>
<dbReference type="SUPFAM" id="SSF55785">
    <property type="entry name" value="PYP-like sensor domain (PAS domain)"/>
    <property type="match status" value="2"/>
</dbReference>
<comment type="subcellular location">
    <subcellularLocation>
        <location evidence="2">Cell inner membrane</location>
        <topology evidence="2">Multi-pass membrane protein</topology>
    </subcellularLocation>
</comment>
<dbReference type="SUPFAM" id="SSF47384">
    <property type="entry name" value="Homodimeric domain of signal transducing histidine kinase"/>
    <property type="match status" value="1"/>
</dbReference>
<evidence type="ECO:0000256" key="11">
    <source>
        <dbReference type="ARBA" id="ARBA00022989"/>
    </source>
</evidence>
<proteinExistence type="predicted"/>
<dbReference type="PANTHER" id="PTHR43047:SF64">
    <property type="entry name" value="HISTIDINE KINASE CONTAINING CHEY-HOMOLOGOUS RECEIVER DOMAIN AND PAS DOMAIN-RELATED"/>
    <property type="match status" value="1"/>
</dbReference>
<dbReference type="PROSITE" id="PS50112">
    <property type="entry name" value="PAS"/>
    <property type="match status" value="1"/>
</dbReference>
<dbReference type="InterPro" id="IPR036641">
    <property type="entry name" value="HPT_dom_sf"/>
</dbReference>
<dbReference type="EMBL" id="LNYP01000031">
    <property type="protein sequence ID" value="KTD37044.1"/>
    <property type="molecule type" value="Genomic_DNA"/>
</dbReference>
<dbReference type="Pfam" id="PF01627">
    <property type="entry name" value="Hpt"/>
    <property type="match status" value="1"/>
</dbReference>
<dbReference type="Pfam" id="PF00072">
    <property type="entry name" value="Response_reg"/>
    <property type="match status" value="1"/>
</dbReference>
<evidence type="ECO:0000256" key="9">
    <source>
        <dbReference type="ARBA" id="ARBA00022777"/>
    </source>
</evidence>
<dbReference type="Pfam" id="PF02518">
    <property type="entry name" value="HATPase_c"/>
    <property type="match status" value="1"/>
</dbReference>
<dbReference type="InterPro" id="IPR013656">
    <property type="entry name" value="PAS_4"/>
</dbReference>
<evidence type="ECO:0000259" key="16">
    <source>
        <dbReference type="PROSITE" id="PS50109"/>
    </source>
</evidence>
<keyword evidence="9 21" id="KW-0418">Kinase</keyword>
<evidence type="ECO:0000256" key="14">
    <source>
        <dbReference type="PROSITE-ProRule" id="PRU00110"/>
    </source>
</evidence>
<dbReference type="InterPro" id="IPR036890">
    <property type="entry name" value="HATPase_C_sf"/>
</dbReference>
<dbReference type="InterPro" id="IPR000014">
    <property type="entry name" value="PAS"/>
</dbReference>
<evidence type="ECO:0000256" key="8">
    <source>
        <dbReference type="ARBA" id="ARBA00022692"/>
    </source>
</evidence>
<dbReference type="SUPFAM" id="SSF52172">
    <property type="entry name" value="CheY-like"/>
    <property type="match status" value="1"/>
</dbReference>
<keyword evidence="4" id="KW-1003">Cell membrane</keyword>
<dbReference type="InterPro" id="IPR011006">
    <property type="entry name" value="CheY-like_superfamily"/>
</dbReference>
<name>A0A0W0WXU0_9GAMM</name>
<evidence type="ECO:0000256" key="13">
    <source>
        <dbReference type="ARBA" id="ARBA00023136"/>
    </source>
</evidence>
<dbReference type="CDD" id="cd00088">
    <property type="entry name" value="HPT"/>
    <property type="match status" value="1"/>
</dbReference>
<dbReference type="PATRIC" id="fig|29423.5.peg.2287"/>
<dbReference type="SMART" id="SM00387">
    <property type="entry name" value="HATPase_c"/>
    <property type="match status" value="1"/>
</dbReference>
<keyword evidence="11" id="KW-1133">Transmembrane helix</keyword>
<evidence type="ECO:0000259" key="20">
    <source>
        <dbReference type="PROSITE" id="PS50894"/>
    </source>
</evidence>
<feature type="modified residue" description="4-aspartylphosphate" evidence="15">
    <location>
        <position position="576"/>
    </location>
</feature>
<dbReference type="GO" id="GO:0005886">
    <property type="term" value="C:plasma membrane"/>
    <property type="evidence" value="ECO:0007669"/>
    <property type="project" value="UniProtKB-SubCell"/>
</dbReference>
<evidence type="ECO:0000256" key="5">
    <source>
        <dbReference type="ARBA" id="ARBA00022519"/>
    </source>
</evidence>
<evidence type="ECO:0000259" key="18">
    <source>
        <dbReference type="PROSITE" id="PS50112"/>
    </source>
</evidence>
<evidence type="ECO:0000256" key="4">
    <source>
        <dbReference type="ARBA" id="ARBA00022475"/>
    </source>
</evidence>
<evidence type="ECO:0000259" key="19">
    <source>
        <dbReference type="PROSITE" id="PS50113"/>
    </source>
</evidence>
<dbReference type="AlphaFoldDB" id="A0A0W0WXU0"/>
<dbReference type="InterPro" id="IPR001789">
    <property type="entry name" value="Sig_transdc_resp-reg_receiver"/>
</dbReference>
<protein>
    <recommendedName>
        <fullName evidence="3">histidine kinase</fullName>
        <ecNumber evidence="3">2.7.13.3</ecNumber>
    </recommendedName>
</protein>
<feature type="domain" description="HPt" evidence="20">
    <location>
        <begin position="699"/>
        <end position="795"/>
    </location>
</feature>
<dbReference type="Pfam" id="PF00512">
    <property type="entry name" value="HisKA"/>
    <property type="match status" value="1"/>
</dbReference>
<keyword evidence="10" id="KW-0067">ATP-binding</keyword>
<evidence type="ECO:0000313" key="21">
    <source>
        <dbReference type="EMBL" id="KTD37044.1"/>
    </source>
</evidence>
<dbReference type="InterPro" id="IPR003661">
    <property type="entry name" value="HisK_dim/P_dom"/>
</dbReference>
<keyword evidence="6 15" id="KW-0597">Phosphoprotein</keyword>
<sequence>MNNDRECSNLYHPLLGVLADQISEALIVLNESFHVVIFNQHAESLLNYPASLAIGSLFDEVCSKSNIDCFISKDQLIQNRKDTMFEFSSLIHKLPIKWQLHTAIIHSQWFYLMKTMQLEEKYRNETYQLETLIENTPCNLYWVDKHSKMIGCNQNVLTMLNMTREEFRGKTYEELSMLCNWPEGLGDKLKQDDMMVMRTGIPIIGKEDPPMPHADGSCSNFLTSRVPLRNQEGDIVGIAGISMDITALKEARAKAQAANQAKTEFIANMSHDIRTPLSGIVGMSELLKESAKNPEQQQYAEWINQCGEQLLDLLNGILDVASADHVSEYDIHRETFDLKQCLNDLIRLERPSTTLKGLHLQLNVDEEVPQYLISDRTKLHRILLNLLGNAIKFTDQGSITIEVKLLALKKEQALIHFAVIDTGIGIPKDQQDKVFDRFHRVNPSYKGIYTGHGVGLHIAQAYTRLLGSEIQLTSELGVGTTFFFDLWLPFSSNKDFIQSSNSNHTKQEHGNVLNTHFTQATQASIPRLLLVEDNHIALKMLENYATKCNCQFLSISDAEQALQLVQSQEFDLVITDIGLPGMSGDELAREIRSLESHHKKHPMPVIGLTAHADGEIKASCLKAGMNEIFSKPINLNQMHAILNTYLSSKNSIPTEKSEVTADSYGKLGLDLPDTEEELFTLDKYPLLDVDSAIKSIGNEETMHDILQLMMSEEIQHDINHLKSAHEQKDWETIEKLAHKMKGGAVYIGTVKMKYACQYLERYYKAGHRKQLELLYQQLINVVYATQQYISNWLKN</sequence>
<dbReference type="PRINTS" id="PR00344">
    <property type="entry name" value="BCTRLSENSOR"/>
</dbReference>
<keyword evidence="7" id="KW-0808">Transferase</keyword>
<dbReference type="CDD" id="cd00082">
    <property type="entry name" value="HisKA"/>
    <property type="match status" value="1"/>
</dbReference>
<dbReference type="Pfam" id="PF13426">
    <property type="entry name" value="PAS_9"/>
    <property type="match status" value="1"/>
</dbReference>
<organism evidence="21 22">
    <name type="scientific">Legionella oakridgensis</name>
    <dbReference type="NCBI Taxonomy" id="29423"/>
    <lineage>
        <taxon>Bacteria</taxon>
        <taxon>Pseudomonadati</taxon>
        <taxon>Pseudomonadota</taxon>
        <taxon>Gammaproteobacteria</taxon>
        <taxon>Legionellales</taxon>
        <taxon>Legionellaceae</taxon>
        <taxon>Legionella</taxon>
    </lineage>
</organism>
<evidence type="ECO:0000256" key="3">
    <source>
        <dbReference type="ARBA" id="ARBA00012438"/>
    </source>
</evidence>
<dbReference type="Gene3D" id="1.10.287.130">
    <property type="match status" value="1"/>
</dbReference>
<dbReference type="SMART" id="SM00448">
    <property type="entry name" value="REC"/>
    <property type="match status" value="1"/>
</dbReference>
<dbReference type="InterPro" id="IPR035965">
    <property type="entry name" value="PAS-like_dom_sf"/>
</dbReference>
<dbReference type="Gene3D" id="3.40.50.2300">
    <property type="match status" value="1"/>
</dbReference>
<dbReference type="EC" id="2.7.13.3" evidence="3"/>
<dbReference type="PROSITE" id="PS50113">
    <property type="entry name" value="PAC"/>
    <property type="match status" value="1"/>
</dbReference>
<dbReference type="SMART" id="SM00388">
    <property type="entry name" value="HisKA"/>
    <property type="match status" value="1"/>
</dbReference>
<evidence type="ECO:0000313" key="22">
    <source>
        <dbReference type="Proteomes" id="UP000054858"/>
    </source>
</evidence>
<dbReference type="Proteomes" id="UP000054858">
    <property type="component" value="Unassembled WGS sequence"/>
</dbReference>
<dbReference type="InterPro" id="IPR005467">
    <property type="entry name" value="His_kinase_dom"/>
</dbReference>
<dbReference type="InterPro" id="IPR004358">
    <property type="entry name" value="Sig_transdc_His_kin-like_C"/>
</dbReference>
<evidence type="ECO:0000259" key="17">
    <source>
        <dbReference type="PROSITE" id="PS50110"/>
    </source>
</evidence>
<evidence type="ECO:0000256" key="6">
    <source>
        <dbReference type="ARBA" id="ARBA00022553"/>
    </source>
</evidence>
<accession>A0A0W0WXU0</accession>
<dbReference type="CDD" id="cd16922">
    <property type="entry name" value="HATPase_EvgS-ArcB-TorS-like"/>
    <property type="match status" value="1"/>
</dbReference>
<dbReference type="PROSITE" id="PS50109">
    <property type="entry name" value="HIS_KIN"/>
    <property type="match status" value="1"/>
</dbReference>
<feature type="domain" description="PAS" evidence="18">
    <location>
        <begin position="125"/>
        <end position="171"/>
    </location>
</feature>
<comment type="catalytic activity">
    <reaction evidence="1">
        <text>ATP + protein L-histidine = ADP + protein N-phospho-L-histidine.</text>
        <dbReference type="EC" id="2.7.13.3"/>
    </reaction>
</comment>
<keyword evidence="8" id="KW-0812">Transmembrane</keyword>
<keyword evidence="12" id="KW-0902">Two-component regulatory system</keyword>
<reference evidence="21 22" key="1">
    <citation type="submission" date="2015-11" db="EMBL/GenBank/DDBJ databases">
        <title>Genomic analysis of 38 Legionella species identifies large and diverse effector repertoires.</title>
        <authorList>
            <person name="Burstein D."/>
            <person name="Amaro F."/>
            <person name="Zusman T."/>
            <person name="Lifshitz Z."/>
            <person name="Cohen O."/>
            <person name="Gilbert J.A."/>
            <person name="Pupko T."/>
            <person name="Shuman H.A."/>
            <person name="Segal G."/>
        </authorList>
    </citation>
    <scope>NUCLEOTIDE SEQUENCE [LARGE SCALE GENOMIC DNA]</scope>
    <source>
        <strain evidence="21 22">Oak Ridge-10</strain>
    </source>
</reference>
<dbReference type="SUPFAM" id="SSF55874">
    <property type="entry name" value="ATPase domain of HSP90 chaperone/DNA topoisomerase II/histidine kinase"/>
    <property type="match status" value="1"/>
</dbReference>
<dbReference type="InterPro" id="IPR003594">
    <property type="entry name" value="HATPase_dom"/>
</dbReference>
<evidence type="ECO:0000256" key="1">
    <source>
        <dbReference type="ARBA" id="ARBA00000085"/>
    </source>
</evidence>